<evidence type="ECO:0000313" key="3">
    <source>
        <dbReference type="Proteomes" id="UP001396334"/>
    </source>
</evidence>
<comment type="caution">
    <text evidence="2">The sequence shown here is derived from an EMBL/GenBank/DDBJ whole genome shotgun (WGS) entry which is preliminary data.</text>
</comment>
<organism evidence="2 3">
    <name type="scientific">Hibiscus sabdariffa</name>
    <name type="common">roselle</name>
    <dbReference type="NCBI Taxonomy" id="183260"/>
    <lineage>
        <taxon>Eukaryota</taxon>
        <taxon>Viridiplantae</taxon>
        <taxon>Streptophyta</taxon>
        <taxon>Embryophyta</taxon>
        <taxon>Tracheophyta</taxon>
        <taxon>Spermatophyta</taxon>
        <taxon>Magnoliopsida</taxon>
        <taxon>eudicotyledons</taxon>
        <taxon>Gunneridae</taxon>
        <taxon>Pentapetalae</taxon>
        <taxon>rosids</taxon>
        <taxon>malvids</taxon>
        <taxon>Malvales</taxon>
        <taxon>Malvaceae</taxon>
        <taxon>Malvoideae</taxon>
        <taxon>Hibiscus</taxon>
    </lineage>
</organism>
<sequence length="83" mass="9309">MRKAGDFQEREDGPGSMSYGDEVLEVMENCEEGWSLMIKDRVKVQRTTRKGGPWGWEGDCEGLSCLAMMSDGWYCYGNGSSVQ</sequence>
<evidence type="ECO:0008006" key="4">
    <source>
        <dbReference type="Google" id="ProtNLM"/>
    </source>
</evidence>
<proteinExistence type="predicted"/>
<name>A0ABR2U109_9ROSI</name>
<reference evidence="2 3" key="1">
    <citation type="journal article" date="2024" name="G3 (Bethesda)">
        <title>Genome assembly of Hibiscus sabdariffa L. provides insights into metabolisms of medicinal natural products.</title>
        <authorList>
            <person name="Kim T."/>
        </authorList>
    </citation>
    <scope>NUCLEOTIDE SEQUENCE [LARGE SCALE GENOMIC DNA]</scope>
    <source>
        <strain evidence="2">TK-2024</strain>
        <tissue evidence="2">Old leaves</tissue>
    </source>
</reference>
<keyword evidence="3" id="KW-1185">Reference proteome</keyword>
<feature type="region of interest" description="Disordered" evidence="1">
    <location>
        <begin position="1"/>
        <end position="21"/>
    </location>
</feature>
<gene>
    <name evidence="2" type="ORF">V6N11_071770</name>
</gene>
<dbReference type="EMBL" id="JBBPBN010000003">
    <property type="protein sequence ID" value="KAK9043425.1"/>
    <property type="molecule type" value="Genomic_DNA"/>
</dbReference>
<accession>A0ABR2U109</accession>
<evidence type="ECO:0000256" key="1">
    <source>
        <dbReference type="SAM" id="MobiDB-lite"/>
    </source>
</evidence>
<evidence type="ECO:0000313" key="2">
    <source>
        <dbReference type="EMBL" id="KAK9043425.1"/>
    </source>
</evidence>
<feature type="compositionally biased region" description="Basic and acidic residues" evidence="1">
    <location>
        <begin position="1"/>
        <end position="13"/>
    </location>
</feature>
<protein>
    <recommendedName>
        <fullName evidence="4">SH3 domain-containing protein</fullName>
    </recommendedName>
</protein>
<dbReference type="Proteomes" id="UP001396334">
    <property type="component" value="Unassembled WGS sequence"/>
</dbReference>